<dbReference type="InterPro" id="IPR020454">
    <property type="entry name" value="DAG/PE-bd"/>
</dbReference>
<dbReference type="Gene3D" id="1.10.510.10">
    <property type="entry name" value="Transferase(Phosphotransferase) domain 1"/>
    <property type="match status" value="1"/>
</dbReference>
<dbReference type="GO" id="GO:0007200">
    <property type="term" value="P:phospholipase C-activating G protein-coupled receptor signaling pathway"/>
    <property type="evidence" value="ECO:0007669"/>
    <property type="project" value="TreeGrafter"/>
</dbReference>
<dbReference type="CDD" id="cd20796">
    <property type="entry name" value="C1_PKD_rpt2"/>
    <property type="match status" value="1"/>
</dbReference>
<evidence type="ECO:0000313" key="20">
    <source>
        <dbReference type="EMBL" id="KAK2913317.1"/>
    </source>
</evidence>
<dbReference type="InterPro" id="IPR001849">
    <property type="entry name" value="PH_domain"/>
</dbReference>
<evidence type="ECO:0000256" key="4">
    <source>
        <dbReference type="ARBA" id="ARBA00008582"/>
    </source>
</evidence>
<keyword evidence="21" id="KW-1185">Reference proteome</keyword>
<organism evidence="20 21">
    <name type="scientific">Cirrhinus molitorella</name>
    <name type="common">mud carp</name>
    <dbReference type="NCBI Taxonomy" id="172907"/>
    <lineage>
        <taxon>Eukaryota</taxon>
        <taxon>Metazoa</taxon>
        <taxon>Chordata</taxon>
        <taxon>Craniata</taxon>
        <taxon>Vertebrata</taxon>
        <taxon>Euteleostomi</taxon>
        <taxon>Actinopterygii</taxon>
        <taxon>Neopterygii</taxon>
        <taxon>Teleostei</taxon>
        <taxon>Ostariophysi</taxon>
        <taxon>Cypriniformes</taxon>
        <taxon>Cyprinidae</taxon>
        <taxon>Labeoninae</taxon>
        <taxon>Labeonini</taxon>
        <taxon>Cirrhinus</taxon>
    </lineage>
</organism>
<dbReference type="AlphaFoldDB" id="A0AA88Q4N5"/>
<dbReference type="PRINTS" id="PR00008">
    <property type="entry name" value="DAGPEDOMAIN"/>
</dbReference>
<reference evidence="20" key="1">
    <citation type="submission" date="2023-08" db="EMBL/GenBank/DDBJ databases">
        <title>Chromosome-level Genome Assembly of mud carp (Cirrhinus molitorella).</title>
        <authorList>
            <person name="Liu H."/>
        </authorList>
    </citation>
    <scope>NUCLEOTIDE SEQUENCE</scope>
    <source>
        <strain evidence="20">Prfri</strain>
        <tissue evidence="20">Muscle</tissue>
    </source>
</reference>
<dbReference type="Proteomes" id="UP001187343">
    <property type="component" value="Unassembled WGS sequence"/>
</dbReference>
<dbReference type="GO" id="GO:0005829">
    <property type="term" value="C:cytosol"/>
    <property type="evidence" value="ECO:0007669"/>
    <property type="project" value="TreeGrafter"/>
</dbReference>
<dbReference type="FunFam" id="1.10.510.10:FF:001159">
    <property type="entry name" value="Protein kinase D4"/>
    <property type="match status" value="1"/>
</dbReference>
<keyword evidence="10" id="KW-0479">Metal-binding</keyword>
<comment type="subcellular location">
    <subcellularLocation>
        <location evidence="3">Cytoplasm</location>
    </subcellularLocation>
    <subcellularLocation>
        <location evidence="2">Membrane</location>
    </subcellularLocation>
</comment>
<dbReference type="CDD" id="cd14082">
    <property type="entry name" value="STKc_PKD"/>
    <property type="match status" value="1"/>
</dbReference>
<dbReference type="PROSITE" id="PS00108">
    <property type="entry name" value="PROTEIN_KINASE_ST"/>
    <property type="match status" value="1"/>
</dbReference>
<evidence type="ECO:0000256" key="6">
    <source>
        <dbReference type="ARBA" id="ARBA00022490"/>
    </source>
</evidence>
<comment type="similarity">
    <text evidence="4">Belongs to the protein kinase superfamily. CAMK Ser/Thr protein kinase family. PKD subfamily.</text>
</comment>
<comment type="caution">
    <text evidence="20">The sequence shown here is derived from an EMBL/GenBank/DDBJ whole genome shotgun (WGS) entry which is preliminary data.</text>
</comment>
<evidence type="ECO:0000256" key="10">
    <source>
        <dbReference type="ARBA" id="ARBA00022723"/>
    </source>
</evidence>
<evidence type="ECO:0000256" key="17">
    <source>
        <dbReference type="ARBA" id="ARBA00022842"/>
    </source>
</evidence>
<dbReference type="GO" id="GO:0008270">
    <property type="term" value="F:zinc ion binding"/>
    <property type="evidence" value="ECO:0007669"/>
    <property type="project" value="UniProtKB-KW"/>
</dbReference>
<keyword evidence="8" id="KW-0597">Phosphoprotein</keyword>
<dbReference type="FunFam" id="3.30.60.20:FF:000021">
    <property type="entry name" value="Serine/threonine-protein kinase"/>
    <property type="match status" value="1"/>
</dbReference>
<protein>
    <recommendedName>
        <fullName evidence="5">protein kinase C</fullName>
        <ecNumber evidence="5">2.7.11.13</ecNumber>
    </recommendedName>
</protein>
<dbReference type="InterPro" id="IPR011009">
    <property type="entry name" value="Kinase-like_dom_sf"/>
</dbReference>
<evidence type="ECO:0000256" key="11">
    <source>
        <dbReference type="ARBA" id="ARBA00022737"/>
    </source>
</evidence>
<dbReference type="PROSITE" id="PS00107">
    <property type="entry name" value="PROTEIN_KINASE_ATP"/>
    <property type="match status" value="1"/>
</dbReference>
<dbReference type="Pfam" id="PF00069">
    <property type="entry name" value="Pkinase"/>
    <property type="match status" value="1"/>
</dbReference>
<evidence type="ECO:0000256" key="1">
    <source>
        <dbReference type="ARBA" id="ARBA00001946"/>
    </source>
</evidence>
<dbReference type="EMBL" id="JAUYZG010000002">
    <property type="protein sequence ID" value="KAK2913317.1"/>
    <property type="molecule type" value="Genomic_DNA"/>
</dbReference>
<dbReference type="EC" id="2.7.11.13" evidence="5"/>
<dbReference type="CDD" id="cd01239">
    <property type="entry name" value="PH_PKD"/>
    <property type="match status" value="1"/>
</dbReference>
<dbReference type="InterPro" id="IPR011993">
    <property type="entry name" value="PH-like_dom_sf"/>
</dbReference>
<evidence type="ECO:0000256" key="3">
    <source>
        <dbReference type="ARBA" id="ARBA00004496"/>
    </source>
</evidence>
<keyword evidence="13" id="KW-0863">Zinc-finger</keyword>
<keyword evidence="16" id="KW-0067">ATP-binding</keyword>
<name>A0AA88Q4N5_9TELE</name>
<dbReference type="InterPro" id="IPR017441">
    <property type="entry name" value="Protein_kinase_ATP_BS"/>
</dbReference>
<evidence type="ECO:0000256" key="5">
    <source>
        <dbReference type="ARBA" id="ARBA00012429"/>
    </source>
</evidence>
<keyword evidence="11" id="KW-0677">Repeat</keyword>
<dbReference type="FunFam" id="2.30.29.30:FF:000562">
    <property type="entry name" value="Protein kinase D4"/>
    <property type="match status" value="1"/>
</dbReference>
<proteinExistence type="inferred from homology"/>
<gene>
    <name evidence="20" type="ORF">Q8A67_001716</name>
</gene>
<accession>A0AA88Q4N5</accession>
<evidence type="ECO:0000313" key="21">
    <source>
        <dbReference type="Proteomes" id="UP001187343"/>
    </source>
</evidence>
<dbReference type="PROSITE" id="PS50011">
    <property type="entry name" value="PROTEIN_KINASE_DOM"/>
    <property type="match status" value="1"/>
</dbReference>
<dbReference type="SUPFAM" id="SSF56112">
    <property type="entry name" value="Protein kinase-like (PK-like)"/>
    <property type="match status" value="1"/>
</dbReference>
<dbReference type="PROSITE" id="PS00479">
    <property type="entry name" value="ZF_DAG_PE_1"/>
    <property type="match status" value="2"/>
</dbReference>
<dbReference type="PANTHER" id="PTHR22968">
    <property type="entry name" value="PROTEIN KINASE C, MU"/>
    <property type="match status" value="1"/>
</dbReference>
<dbReference type="Gene3D" id="3.30.60.20">
    <property type="match status" value="2"/>
</dbReference>
<evidence type="ECO:0000256" key="15">
    <source>
        <dbReference type="ARBA" id="ARBA00022833"/>
    </source>
</evidence>
<keyword evidence="17" id="KW-0460">Magnesium</keyword>
<evidence type="ECO:0000256" key="8">
    <source>
        <dbReference type="ARBA" id="ARBA00022553"/>
    </source>
</evidence>
<dbReference type="GO" id="GO:0035556">
    <property type="term" value="P:intracellular signal transduction"/>
    <property type="evidence" value="ECO:0007669"/>
    <property type="project" value="TreeGrafter"/>
</dbReference>
<keyword evidence="12" id="KW-0547">Nucleotide-binding</keyword>
<evidence type="ECO:0000256" key="18">
    <source>
        <dbReference type="ARBA" id="ARBA00023136"/>
    </source>
</evidence>
<dbReference type="GO" id="GO:0016020">
    <property type="term" value="C:membrane"/>
    <property type="evidence" value="ECO:0007669"/>
    <property type="project" value="UniProtKB-SubCell"/>
</dbReference>
<keyword evidence="6" id="KW-0963">Cytoplasm</keyword>
<evidence type="ECO:0000256" key="13">
    <source>
        <dbReference type="ARBA" id="ARBA00022771"/>
    </source>
</evidence>
<dbReference type="Pfam" id="PF25525">
    <property type="entry name" value="Ubiquitin_PRKD1_N"/>
    <property type="match status" value="1"/>
</dbReference>
<evidence type="ECO:0000256" key="2">
    <source>
        <dbReference type="ARBA" id="ARBA00004370"/>
    </source>
</evidence>
<evidence type="ECO:0000256" key="14">
    <source>
        <dbReference type="ARBA" id="ARBA00022777"/>
    </source>
</evidence>
<dbReference type="SUPFAM" id="SSF50729">
    <property type="entry name" value="PH domain-like"/>
    <property type="match status" value="1"/>
</dbReference>
<dbReference type="GO" id="GO:0004697">
    <property type="term" value="F:diacylglycerol-dependent serine/threonine kinase activity"/>
    <property type="evidence" value="ECO:0007669"/>
    <property type="project" value="UniProtKB-EC"/>
</dbReference>
<dbReference type="SMART" id="SM00220">
    <property type="entry name" value="S_TKc"/>
    <property type="match status" value="1"/>
</dbReference>
<dbReference type="Pfam" id="PF00130">
    <property type="entry name" value="C1_1"/>
    <property type="match status" value="2"/>
</dbReference>
<dbReference type="PANTHER" id="PTHR22968:SF25">
    <property type="entry name" value="PROTEIN KINASE C"/>
    <property type="match status" value="1"/>
</dbReference>
<comment type="cofactor">
    <cofactor evidence="1">
        <name>Mg(2+)</name>
        <dbReference type="ChEBI" id="CHEBI:18420"/>
    </cofactor>
</comment>
<sequence length="814" mass="92245">MAANSNHRPKSFDISTYVSGSFSQLSIRPESSAQGPIRVHFQIGLLKEDARVPEGRLSFQQAKNLAAEIIEKKAPECSVVGLGEKLLLFRHEPNTEQILQRLTEKHDIRDGDLLEVVLAGTASVTETKYRPHSLVVHSYRTPTFCHYCGEMLWGLVRQGLKCEGCGLDFHKRCAFKLPNDCSRVYRRCGPSLSLFPPGRPRTPSLSNHTGGSLEEISLSKPSRSRPPSWADVPVSVGLSEGKEAQPRVPHTFHIHTYTKPTVCQYCFRLLKGLFRQGMQCSDCKLNCHRRCVSLVPPDCRGEKANGEEPDENMTVVTLNELYEELRYKDPPVADMPLQAPVTPCFSSNIPLMRVVQSVKHNKRRNSGVLKKGWLVHHTNTDTLRKRHYWVLDGKSITLYPNEISIKYYKEISLSEVLQVRGPDQLTIPVLQGNSAHSFEVVTGLLVYCVFADQEGPSWESALNQALRPVQGTVCHTNNNSGDLKSGEETQDISEIYQIFSDEVLGSGQFGVVYGGTHRHTGRPVAIKVIDKTRFPVKQEEQTKNEVSILQRLSHAGIIHLEGMFKTMEYTFVVMEKLHSDMLEMILSHENGRLTERTTRFLVTQVLEALRYLHMRDIAHCDLKPENVLLASPEPFPQVKLCDFGFARIIGQKSFRRTLVGTPAYLAPEVICSKGYNRSLDMWAVGVILYVSLSGTFPFNEDEDINQQITNASFMYPRQPWSLISLEAVNLINNLLQVVVRRRFSVGKAMGHPWFQNFQMWCDLREFEQRMGCRYLTVEADDERWRSYALEKGLSFPEHLAEAANEEQKQLISAI</sequence>
<dbReference type="SMART" id="SM00109">
    <property type="entry name" value="C1"/>
    <property type="match status" value="2"/>
</dbReference>
<dbReference type="PROSITE" id="PS50081">
    <property type="entry name" value="ZF_DAG_PE_2"/>
    <property type="match status" value="2"/>
</dbReference>
<evidence type="ECO:0000256" key="9">
    <source>
        <dbReference type="ARBA" id="ARBA00022679"/>
    </source>
</evidence>
<keyword evidence="15" id="KW-0862">Zinc</keyword>
<dbReference type="SUPFAM" id="SSF57889">
    <property type="entry name" value="Cysteine-rich domain"/>
    <property type="match status" value="2"/>
</dbReference>
<dbReference type="InterPro" id="IPR000719">
    <property type="entry name" value="Prot_kinase_dom"/>
</dbReference>
<dbReference type="InterPro" id="IPR057764">
    <property type="entry name" value="Ubiquitin_PRKD1-3_N"/>
</dbReference>
<dbReference type="Gene3D" id="2.30.29.30">
    <property type="entry name" value="Pleckstrin-homology domain (PH domain)/Phosphotyrosine-binding domain (PTB)"/>
    <property type="match status" value="1"/>
</dbReference>
<keyword evidence="7" id="KW-0723">Serine/threonine-protein kinase</keyword>
<keyword evidence="18" id="KW-0472">Membrane</keyword>
<evidence type="ECO:0000256" key="12">
    <source>
        <dbReference type="ARBA" id="ARBA00022741"/>
    </source>
</evidence>
<dbReference type="SMART" id="SM00233">
    <property type="entry name" value="PH"/>
    <property type="match status" value="1"/>
</dbReference>
<comment type="catalytic activity">
    <reaction evidence="19">
        <text>L-threonyl-[protein] + ATP = O-phospho-L-threonyl-[protein] + ADP + H(+)</text>
        <dbReference type="Rhea" id="RHEA:46608"/>
        <dbReference type="Rhea" id="RHEA-COMP:11060"/>
        <dbReference type="Rhea" id="RHEA-COMP:11605"/>
        <dbReference type="ChEBI" id="CHEBI:15378"/>
        <dbReference type="ChEBI" id="CHEBI:30013"/>
        <dbReference type="ChEBI" id="CHEBI:30616"/>
        <dbReference type="ChEBI" id="CHEBI:61977"/>
        <dbReference type="ChEBI" id="CHEBI:456216"/>
        <dbReference type="EC" id="2.7.11.13"/>
    </reaction>
</comment>
<keyword evidence="9" id="KW-0808">Transferase</keyword>
<dbReference type="InterPro" id="IPR002219">
    <property type="entry name" value="PKC_DAG/PE"/>
</dbReference>
<dbReference type="GO" id="GO:0005524">
    <property type="term" value="F:ATP binding"/>
    <property type="evidence" value="ECO:0007669"/>
    <property type="project" value="UniProtKB-UniRule"/>
</dbReference>
<dbReference type="CDD" id="cd20795">
    <property type="entry name" value="C1_PKD_rpt1"/>
    <property type="match status" value="1"/>
</dbReference>
<evidence type="ECO:0000256" key="7">
    <source>
        <dbReference type="ARBA" id="ARBA00022527"/>
    </source>
</evidence>
<evidence type="ECO:0000256" key="19">
    <source>
        <dbReference type="ARBA" id="ARBA00047272"/>
    </source>
</evidence>
<evidence type="ECO:0000256" key="16">
    <source>
        <dbReference type="ARBA" id="ARBA00022840"/>
    </source>
</evidence>
<keyword evidence="14" id="KW-0418">Kinase</keyword>
<dbReference type="InterPro" id="IPR008271">
    <property type="entry name" value="Ser/Thr_kinase_AS"/>
</dbReference>
<dbReference type="InterPro" id="IPR046349">
    <property type="entry name" value="C1-like_sf"/>
</dbReference>